<dbReference type="EMBL" id="JACHXY010000001">
    <property type="protein sequence ID" value="MBB3157448.1"/>
    <property type="molecule type" value="Genomic_DNA"/>
</dbReference>
<comment type="caution">
    <text evidence="1">The sequence shown here is derived from an EMBL/GenBank/DDBJ whole genome shotgun (WGS) entry which is preliminary data.</text>
</comment>
<protein>
    <submittedName>
        <fullName evidence="1">Uncharacterized protein</fullName>
    </submittedName>
</protein>
<gene>
    <name evidence="1" type="ORF">FHS07_001132</name>
</gene>
<reference evidence="1 2" key="1">
    <citation type="submission" date="2020-08" db="EMBL/GenBank/DDBJ databases">
        <title>Genomic Encyclopedia of Type Strains, Phase III (KMG-III): the genomes of soil and plant-associated and newly described type strains.</title>
        <authorList>
            <person name="Whitman W."/>
        </authorList>
    </citation>
    <scope>NUCLEOTIDE SEQUENCE [LARGE SCALE GENOMIC DNA]</scope>
    <source>
        <strain evidence="1 2">CECT 8356</strain>
    </source>
</reference>
<proteinExistence type="predicted"/>
<evidence type="ECO:0000313" key="2">
    <source>
        <dbReference type="Proteomes" id="UP000543579"/>
    </source>
</evidence>
<organism evidence="1 2">
    <name type="scientific">Microbacterium proteolyticum</name>
    <dbReference type="NCBI Taxonomy" id="1572644"/>
    <lineage>
        <taxon>Bacteria</taxon>
        <taxon>Bacillati</taxon>
        <taxon>Actinomycetota</taxon>
        <taxon>Actinomycetes</taxon>
        <taxon>Micrococcales</taxon>
        <taxon>Microbacteriaceae</taxon>
        <taxon>Microbacterium</taxon>
    </lineage>
</organism>
<sequence>MLLHAIVYSCRCARVQAEFEARDDDDLAPFEPLS</sequence>
<name>A0A7W5GFC8_9MICO</name>
<dbReference type="Proteomes" id="UP000543579">
    <property type="component" value="Unassembled WGS sequence"/>
</dbReference>
<accession>A0A7W5GFC8</accession>
<dbReference type="AlphaFoldDB" id="A0A7W5GFC8"/>
<evidence type="ECO:0000313" key="1">
    <source>
        <dbReference type="EMBL" id="MBB3157448.1"/>
    </source>
</evidence>